<comment type="similarity">
    <text evidence="6">Belongs to the Orn/Lys/Arg decarboxylase class-II family.</text>
</comment>
<feature type="modified residue" description="N6-(pyridoxal phosphate)lysine" evidence="5">
    <location>
        <position position="54"/>
    </location>
</feature>
<dbReference type="SUPFAM" id="SSF50621">
    <property type="entry name" value="Alanine racemase C-terminal domain-like"/>
    <property type="match status" value="1"/>
</dbReference>
<dbReference type="SUPFAM" id="SSF51419">
    <property type="entry name" value="PLP-binding barrel"/>
    <property type="match status" value="1"/>
</dbReference>
<dbReference type="Proteomes" id="UP000480303">
    <property type="component" value="Unassembled WGS sequence"/>
</dbReference>
<feature type="active site" description="Proton donor" evidence="5">
    <location>
        <position position="340"/>
    </location>
</feature>
<evidence type="ECO:0000259" key="8">
    <source>
        <dbReference type="Pfam" id="PF02784"/>
    </source>
</evidence>
<evidence type="ECO:0000256" key="6">
    <source>
        <dbReference type="RuleBase" id="RU003737"/>
    </source>
</evidence>
<dbReference type="EMBL" id="BLLI01000009">
    <property type="protein sequence ID" value="GFH41960.1"/>
    <property type="molecule type" value="Genomic_DNA"/>
</dbReference>
<feature type="domain" description="Orn/DAP/Arg decarboxylase 2 N-terminal" evidence="8">
    <location>
        <begin position="30"/>
        <end position="277"/>
    </location>
</feature>
<proteinExistence type="inferred from homology"/>
<dbReference type="InterPro" id="IPR002986">
    <property type="entry name" value="DAP_deCOOHase_LysA"/>
</dbReference>
<dbReference type="FunFam" id="3.20.20.10:FF:000003">
    <property type="entry name" value="Diaminopimelate decarboxylase"/>
    <property type="match status" value="1"/>
</dbReference>
<dbReference type="PRINTS" id="PR01179">
    <property type="entry name" value="ODADCRBXLASE"/>
</dbReference>
<comment type="caution">
    <text evidence="9">The sequence shown here is derived from an EMBL/GenBank/DDBJ whole genome shotgun (WGS) entry which is preliminary data.</text>
</comment>
<evidence type="ECO:0000256" key="1">
    <source>
        <dbReference type="ARBA" id="ARBA00001933"/>
    </source>
</evidence>
<dbReference type="Pfam" id="PF02784">
    <property type="entry name" value="Orn_Arg_deC_N"/>
    <property type="match status" value="1"/>
</dbReference>
<dbReference type="InterPro" id="IPR022643">
    <property type="entry name" value="De-COase2_C"/>
</dbReference>
<evidence type="ECO:0000256" key="2">
    <source>
        <dbReference type="ARBA" id="ARBA00022793"/>
    </source>
</evidence>
<evidence type="ECO:0000259" key="7">
    <source>
        <dbReference type="Pfam" id="PF00278"/>
    </source>
</evidence>
<dbReference type="InterPro" id="IPR029066">
    <property type="entry name" value="PLP-binding_barrel"/>
</dbReference>
<dbReference type="CDD" id="cd06828">
    <property type="entry name" value="PLPDE_III_DapDC"/>
    <property type="match status" value="1"/>
</dbReference>
<dbReference type="InterPro" id="IPR000183">
    <property type="entry name" value="Orn/DAP/Arg_de-COase"/>
</dbReference>
<evidence type="ECO:0000256" key="3">
    <source>
        <dbReference type="ARBA" id="ARBA00022898"/>
    </source>
</evidence>
<sequence>MKIPFVTAEQLEKITAEFPTPFHLYDEKGIREKARALNQAFSWNPGFKEYFAVKATPTPTILKILQEENCGVDCASEIELLMSHKLGFKGEDIMFSSNDTPAKEFQYARKLGATLNLDAYEHVEFLKNVTTIPEIISCRYNPGGIFTLGTDIMNNPEESKFGMTKSQLIQAFKDLKALGVKKFGIHSFLASNTVTNDYYPTLAKALFELAVEVVAETDVALDFINLSGGIGVNYKPEQTENDIFKIGDGVRKAYEKVLTPNNLGHIKIFTELGRFMLAPHGHLITKVLHKKQTYRDYIGVDACAVNLMRPAIYDAYHHISVSGKEILPETESYDVVGSLCENNDKFAKQRKLPPIEVGDTLIIHDTGAHGFSMGYQYNAKLRSAEILWQENGTPRMIRRAENAADYFATLYGFDF</sequence>
<feature type="domain" description="Orn/DAP/Arg decarboxylase 2 C-terminal" evidence="7">
    <location>
        <begin position="279"/>
        <end position="367"/>
    </location>
</feature>
<name>A0A6A0B953_9LACT</name>
<evidence type="ECO:0000256" key="5">
    <source>
        <dbReference type="PIRSR" id="PIRSR600183-50"/>
    </source>
</evidence>
<evidence type="ECO:0000313" key="9">
    <source>
        <dbReference type="EMBL" id="GFH41960.1"/>
    </source>
</evidence>
<dbReference type="GO" id="GO:0009089">
    <property type="term" value="P:lysine biosynthetic process via diaminopimelate"/>
    <property type="evidence" value="ECO:0007669"/>
    <property type="project" value="InterPro"/>
</dbReference>
<keyword evidence="3 5" id="KW-0663">Pyridoxal phosphate</keyword>
<evidence type="ECO:0000256" key="4">
    <source>
        <dbReference type="ARBA" id="ARBA00023239"/>
    </source>
</evidence>
<dbReference type="RefSeq" id="WP_172207726.1">
    <property type="nucleotide sequence ID" value="NZ_BLLI01000009.1"/>
</dbReference>
<keyword evidence="2" id="KW-0210">Decarboxylase</keyword>
<dbReference type="Pfam" id="PF00278">
    <property type="entry name" value="Orn_DAP_Arg_deC"/>
    <property type="match status" value="1"/>
</dbReference>
<organism evidence="9 10">
    <name type="scientific">Pseudolactococcus hodotermopsidis</name>
    <dbReference type="NCBI Taxonomy" id="2709157"/>
    <lineage>
        <taxon>Bacteria</taxon>
        <taxon>Bacillati</taxon>
        <taxon>Bacillota</taxon>
        <taxon>Bacilli</taxon>
        <taxon>Lactobacillales</taxon>
        <taxon>Streptococcaceae</taxon>
        <taxon>Pseudolactococcus</taxon>
    </lineage>
</organism>
<dbReference type="AlphaFoldDB" id="A0A6A0B953"/>
<evidence type="ECO:0000313" key="10">
    <source>
        <dbReference type="Proteomes" id="UP000480303"/>
    </source>
</evidence>
<comment type="cofactor">
    <cofactor evidence="1 5">
        <name>pyridoxal 5'-phosphate</name>
        <dbReference type="ChEBI" id="CHEBI:597326"/>
    </cofactor>
</comment>
<keyword evidence="4" id="KW-0456">Lyase</keyword>
<dbReference type="InterPro" id="IPR022644">
    <property type="entry name" value="De-COase2_N"/>
</dbReference>
<gene>
    <name evidence="9" type="ORF">Hs30E_05110</name>
</gene>
<dbReference type="InterPro" id="IPR009006">
    <property type="entry name" value="Ala_racemase/Decarboxylase_C"/>
</dbReference>
<dbReference type="PANTHER" id="PTHR43727">
    <property type="entry name" value="DIAMINOPIMELATE DECARBOXYLASE"/>
    <property type="match status" value="1"/>
</dbReference>
<dbReference type="PRINTS" id="PR01181">
    <property type="entry name" value="DAPDCRBXLASE"/>
</dbReference>
<reference evidence="9 10" key="1">
    <citation type="submission" date="2020-02" db="EMBL/GenBank/DDBJ databases">
        <title>Draft genome sequence of Lactococcus sp. Hs30E4-3.</title>
        <authorList>
            <person name="Noda S."/>
            <person name="Yuki M."/>
            <person name="Ohkuma M."/>
        </authorList>
    </citation>
    <scope>NUCLEOTIDE SEQUENCE [LARGE SCALE GENOMIC DNA]</scope>
    <source>
        <strain evidence="9 10">Hs30E4-3</strain>
    </source>
</reference>
<dbReference type="Gene3D" id="3.20.20.10">
    <property type="entry name" value="Alanine racemase"/>
    <property type="match status" value="1"/>
</dbReference>
<keyword evidence="10" id="KW-1185">Reference proteome</keyword>
<accession>A0A6A0B953</accession>
<protein>
    <submittedName>
        <fullName evidence="9">Diaminopimelate decarboxylase</fullName>
    </submittedName>
</protein>
<dbReference type="GO" id="GO:0008836">
    <property type="term" value="F:diaminopimelate decarboxylase activity"/>
    <property type="evidence" value="ECO:0007669"/>
    <property type="project" value="InterPro"/>
</dbReference>
<dbReference type="Gene3D" id="2.40.37.10">
    <property type="entry name" value="Lyase, Ornithine Decarboxylase, Chain A, domain 1"/>
    <property type="match status" value="1"/>
</dbReference>
<dbReference type="PANTHER" id="PTHR43727:SF2">
    <property type="entry name" value="GROUP IV DECARBOXYLASE"/>
    <property type="match status" value="1"/>
</dbReference>